<accession>A0A0G4Q7T2</accession>
<gene>
    <name evidence="2" type="ORF">BN1804_01585</name>
</gene>
<evidence type="ECO:0000256" key="1">
    <source>
        <dbReference type="SAM" id="Coils"/>
    </source>
</evidence>
<dbReference type="AlphaFoldDB" id="A0A0G4Q7T2"/>
<name>A0A0G4Q7T2_9GAMM</name>
<dbReference type="Proteomes" id="UP000183920">
    <property type="component" value="Unassembled WGS sequence"/>
</dbReference>
<evidence type="ECO:0000313" key="2">
    <source>
        <dbReference type="EMBL" id="CRL61669.1"/>
    </source>
</evidence>
<dbReference type="EMBL" id="CVRY01000003">
    <property type="protein sequence ID" value="CRL61669.1"/>
    <property type="molecule type" value="Genomic_DNA"/>
</dbReference>
<evidence type="ECO:0000313" key="3">
    <source>
        <dbReference type="Proteomes" id="UP000183920"/>
    </source>
</evidence>
<reference evidence="3" key="1">
    <citation type="submission" date="2015-06" db="EMBL/GenBank/DDBJ databases">
        <authorList>
            <person name="Urmite Genomes"/>
        </authorList>
    </citation>
    <scope>NUCLEOTIDE SEQUENCE [LARGE SCALE GENOMIC DNA]</scope>
    <source>
        <strain evidence="3">CSUR P1867</strain>
    </source>
</reference>
<feature type="coiled-coil region" evidence="1">
    <location>
        <begin position="374"/>
        <end position="409"/>
    </location>
</feature>
<dbReference type="RefSeq" id="WP_072063631.1">
    <property type="nucleotide sequence ID" value="NZ_CVRY01000003.1"/>
</dbReference>
<feature type="coiled-coil region" evidence="1">
    <location>
        <begin position="80"/>
        <end position="107"/>
    </location>
</feature>
<protein>
    <submittedName>
        <fullName evidence="2">Uncharacterized protein</fullName>
    </submittedName>
</protein>
<keyword evidence="1" id="KW-0175">Coiled coil</keyword>
<organism evidence="2 3">
    <name type="scientific">Proteus penneri</name>
    <dbReference type="NCBI Taxonomy" id="102862"/>
    <lineage>
        <taxon>Bacteria</taxon>
        <taxon>Pseudomonadati</taxon>
        <taxon>Pseudomonadota</taxon>
        <taxon>Gammaproteobacteria</taxon>
        <taxon>Enterobacterales</taxon>
        <taxon>Morganellaceae</taxon>
        <taxon>Proteus</taxon>
    </lineage>
</organism>
<proteinExistence type="predicted"/>
<sequence>MIIKKNTFEPNILFLNKQNSFPKKECYIFTKNISGIKNTPVAPSFTKKFIHGVIFLFHKIEIFFLIKDIKNNKLSGVVDINKYSNIFNEIDNKINKIKEEIKIENNEGEIDKKNTEIYNLIKDKEGIKYKNLNSINKIISHANDKFDFYSLCDYLTEVKRAKDFFSGLDDIKNEDSNNKLILEYLNEIMKLRISSIDDESIKNILKLIFLKFKFENIHLNKKYDFMSNFSTEKERDNFIKSMNFLLISIEEVQLFDKFDNNIKNEVKNKLSAIIMIALNKNMGSEYSFNDLMQEWIGKYISDNHNAIKTNTIVDTGKQIDTYIINDVAGESENEDLNTLLNYDFFFKMDEELEKEINEGVEIDKGVEKEIDKGVEKEIDEEVEEENRIKKKAEEEADKLIREIKVNAEKESKLIIDKLESKSNEEDIINILSEYYNDSENKISNIISSMDEIVKKHNEINLIEEGVKEILSGDDKKVNTDFDIHANEAQEIMTSMHNILASINQLKERGNAEADESDSYHKIKDLLIKLKENININIKNEIDENYELPIKNNIKELMNEFEISISKMEELLLDDDLIKLDNTSKSENVLKNNISELNQLEPMKEKINKSVPEEPMSIIFDESYSKIDDSVSSLMEKINKEINREVLDKKDTYSYSISSGFEFVNKVREKMEGNRKSKSTRNNLIKNKVLDKIINDFMGNSIGKKYEFDFLKSEIERVEKRNKENKESLDNERKIPIIESKIENAQDLKFNENKSKDKIASIGGSSINLNIGKNSNEINIDNGGDFQSNIIFESNLDDIYFDDYKNMKHFKIESPFIIFEFNKSENNNAKIKFNYSNSKVFYSGLNLKSKEIKCNNFLIKNYINSEVGKNINEFINAKITKSEKLVDKKTSDNFKMAINSIVIEINKDLKNKSNEKNKSKKKSNGKKK</sequence>
<feature type="coiled-coil region" evidence="1">
    <location>
        <begin position="707"/>
        <end position="734"/>
    </location>
</feature>